<evidence type="ECO:0000313" key="5">
    <source>
        <dbReference type="EMBL" id="EFA09335.1"/>
    </source>
</evidence>
<dbReference type="STRING" id="7070.D6X1L7"/>
<evidence type="ECO:0000259" key="4">
    <source>
        <dbReference type="PROSITE" id="PS51800"/>
    </source>
</evidence>
<evidence type="ECO:0000256" key="2">
    <source>
        <dbReference type="ARBA" id="ARBA00022771"/>
    </source>
</evidence>
<dbReference type="AlphaFoldDB" id="D6X1L7"/>
<dbReference type="PhylomeDB" id="D6X1L7"/>
<dbReference type="PROSITE" id="PS51800">
    <property type="entry name" value="ZF_CHHC_U11_48K"/>
    <property type="match status" value="1"/>
</dbReference>
<sequence>MLAQNSLAFRGTSDKLYEFNNGNFLQIIQLLAQFDPIMEEHVRRVLKKEETKAHYLGKNIQNEIISLLHKNIKLHIINEVKKAKYYSIILDCTPDVSKVEQMTFLVRNVYGKRIKQNIDRFDTSNYPENNIHGIPKTVSVISKMKDEYAGVPIVLLYGIGAKAYCMQTVNDEKAKVEKDVITCPYDKNHVLLWFRLERHIWKCHRADKEKERALCEVMLKEEEENWDHFNEPSYLDFLKTKKNHNALN</sequence>
<accession>D6X1L7</accession>
<proteinExistence type="predicted"/>
<keyword evidence="3" id="KW-0862">Zinc</keyword>
<reference evidence="5 6" key="1">
    <citation type="journal article" date="2008" name="Nature">
        <title>The genome of the model beetle and pest Tribolium castaneum.</title>
        <authorList>
            <consortium name="Tribolium Genome Sequencing Consortium"/>
            <person name="Richards S."/>
            <person name="Gibbs R.A."/>
            <person name="Weinstock G.M."/>
            <person name="Brown S.J."/>
            <person name="Denell R."/>
            <person name="Beeman R.W."/>
            <person name="Gibbs R."/>
            <person name="Beeman R.W."/>
            <person name="Brown S.J."/>
            <person name="Bucher G."/>
            <person name="Friedrich M."/>
            <person name="Grimmelikhuijzen C.J."/>
            <person name="Klingler M."/>
            <person name="Lorenzen M."/>
            <person name="Richards S."/>
            <person name="Roth S."/>
            <person name="Schroder R."/>
            <person name="Tautz D."/>
            <person name="Zdobnov E.M."/>
            <person name="Muzny D."/>
            <person name="Gibbs R.A."/>
            <person name="Weinstock G.M."/>
            <person name="Attaway T."/>
            <person name="Bell S."/>
            <person name="Buhay C.J."/>
            <person name="Chandrabose M.N."/>
            <person name="Chavez D."/>
            <person name="Clerk-Blankenburg K.P."/>
            <person name="Cree A."/>
            <person name="Dao M."/>
            <person name="Davis C."/>
            <person name="Chacko J."/>
            <person name="Dinh H."/>
            <person name="Dugan-Rocha S."/>
            <person name="Fowler G."/>
            <person name="Garner T.T."/>
            <person name="Garnes J."/>
            <person name="Gnirke A."/>
            <person name="Hawes A."/>
            <person name="Hernandez J."/>
            <person name="Hines S."/>
            <person name="Holder M."/>
            <person name="Hume J."/>
            <person name="Jhangiani S.N."/>
            <person name="Joshi V."/>
            <person name="Khan Z.M."/>
            <person name="Jackson L."/>
            <person name="Kovar C."/>
            <person name="Kowis A."/>
            <person name="Lee S."/>
            <person name="Lewis L.R."/>
            <person name="Margolis J."/>
            <person name="Morgan M."/>
            <person name="Nazareth L.V."/>
            <person name="Nguyen N."/>
            <person name="Okwuonu G."/>
            <person name="Parker D."/>
            <person name="Richards S."/>
            <person name="Ruiz S.J."/>
            <person name="Santibanez J."/>
            <person name="Savard J."/>
            <person name="Scherer S.E."/>
            <person name="Schneider B."/>
            <person name="Sodergren E."/>
            <person name="Tautz D."/>
            <person name="Vattahil S."/>
            <person name="Villasana D."/>
            <person name="White C.S."/>
            <person name="Wright R."/>
            <person name="Park Y."/>
            <person name="Beeman R.W."/>
            <person name="Lord J."/>
            <person name="Oppert B."/>
            <person name="Lorenzen M."/>
            <person name="Brown S."/>
            <person name="Wang L."/>
            <person name="Savard J."/>
            <person name="Tautz D."/>
            <person name="Richards S."/>
            <person name="Weinstock G."/>
            <person name="Gibbs R.A."/>
            <person name="Liu Y."/>
            <person name="Worley K."/>
            <person name="Weinstock G."/>
            <person name="Elsik C.G."/>
            <person name="Reese J.T."/>
            <person name="Elhaik E."/>
            <person name="Landan G."/>
            <person name="Graur D."/>
            <person name="Arensburger P."/>
            <person name="Atkinson P."/>
            <person name="Beeman R.W."/>
            <person name="Beidler J."/>
            <person name="Brown S.J."/>
            <person name="Demuth J.P."/>
            <person name="Drury D.W."/>
            <person name="Du Y.Z."/>
            <person name="Fujiwara H."/>
            <person name="Lorenzen M."/>
            <person name="Maselli V."/>
            <person name="Osanai M."/>
            <person name="Park Y."/>
            <person name="Robertson H.M."/>
            <person name="Tu Z."/>
            <person name="Wang J.J."/>
            <person name="Wang S."/>
            <person name="Richards S."/>
            <person name="Song H."/>
            <person name="Zhang L."/>
            <person name="Sodergren E."/>
            <person name="Werner D."/>
            <person name="Stanke M."/>
            <person name="Morgenstern B."/>
            <person name="Solovyev V."/>
            <person name="Kosarev P."/>
            <person name="Brown G."/>
            <person name="Chen H.C."/>
            <person name="Ermolaeva O."/>
            <person name="Hlavina W."/>
            <person name="Kapustin Y."/>
            <person name="Kiryutin B."/>
            <person name="Kitts P."/>
            <person name="Maglott D."/>
            <person name="Pruitt K."/>
            <person name="Sapojnikov V."/>
            <person name="Souvorov A."/>
            <person name="Mackey A.J."/>
            <person name="Waterhouse R.M."/>
            <person name="Wyder S."/>
            <person name="Zdobnov E.M."/>
            <person name="Zdobnov E.M."/>
            <person name="Wyder S."/>
            <person name="Kriventseva E.V."/>
            <person name="Kadowaki T."/>
            <person name="Bork P."/>
            <person name="Aranda M."/>
            <person name="Bao R."/>
            <person name="Beermann A."/>
            <person name="Berns N."/>
            <person name="Bolognesi R."/>
            <person name="Bonneton F."/>
            <person name="Bopp D."/>
            <person name="Brown S.J."/>
            <person name="Bucher G."/>
            <person name="Butts T."/>
            <person name="Chaumot A."/>
            <person name="Denell R.E."/>
            <person name="Ferrier D.E."/>
            <person name="Friedrich M."/>
            <person name="Gordon C.M."/>
            <person name="Jindra M."/>
            <person name="Klingler M."/>
            <person name="Lan Q."/>
            <person name="Lattorff H.M."/>
            <person name="Laudet V."/>
            <person name="von Levetsow C."/>
            <person name="Liu Z."/>
            <person name="Lutz R."/>
            <person name="Lynch J.A."/>
            <person name="da Fonseca R.N."/>
            <person name="Posnien N."/>
            <person name="Reuter R."/>
            <person name="Roth S."/>
            <person name="Savard J."/>
            <person name="Schinko J.B."/>
            <person name="Schmitt C."/>
            <person name="Schoppmeier M."/>
            <person name="Schroder R."/>
            <person name="Shippy T.D."/>
            <person name="Simonnet F."/>
            <person name="Marques-Souza H."/>
            <person name="Tautz D."/>
            <person name="Tomoyasu Y."/>
            <person name="Trauner J."/>
            <person name="Van der Zee M."/>
            <person name="Vervoort M."/>
            <person name="Wittkopp N."/>
            <person name="Wimmer E.A."/>
            <person name="Yang X."/>
            <person name="Jones A.K."/>
            <person name="Sattelle D.B."/>
            <person name="Ebert P.R."/>
            <person name="Nelson D."/>
            <person name="Scott J.G."/>
            <person name="Beeman R.W."/>
            <person name="Muthukrishnan S."/>
            <person name="Kramer K.J."/>
            <person name="Arakane Y."/>
            <person name="Beeman R.W."/>
            <person name="Zhu Q."/>
            <person name="Hogenkamp D."/>
            <person name="Dixit R."/>
            <person name="Oppert B."/>
            <person name="Jiang H."/>
            <person name="Zou Z."/>
            <person name="Marshall J."/>
            <person name="Elpidina E."/>
            <person name="Vinokurov K."/>
            <person name="Oppert C."/>
            <person name="Zou Z."/>
            <person name="Evans J."/>
            <person name="Lu Z."/>
            <person name="Zhao P."/>
            <person name="Sumathipala N."/>
            <person name="Altincicek B."/>
            <person name="Vilcinskas A."/>
            <person name="Williams M."/>
            <person name="Hultmark D."/>
            <person name="Hetru C."/>
            <person name="Jiang H."/>
            <person name="Grimmelikhuijzen C.J."/>
            <person name="Hauser F."/>
            <person name="Cazzamali G."/>
            <person name="Williamson M."/>
            <person name="Park Y."/>
            <person name="Li B."/>
            <person name="Tanaka Y."/>
            <person name="Predel R."/>
            <person name="Neupert S."/>
            <person name="Schachtner J."/>
            <person name="Verleyen P."/>
            <person name="Raible F."/>
            <person name="Bork P."/>
            <person name="Friedrich M."/>
            <person name="Walden K.K."/>
            <person name="Robertson H.M."/>
            <person name="Angeli S."/>
            <person name="Foret S."/>
            <person name="Bucher G."/>
            <person name="Schuetz S."/>
            <person name="Maleszka R."/>
            <person name="Wimmer E.A."/>
            <person name="Beeman R.W."/>
            <person name="Lorenzen M."/>
            <person name="Tomoyasu Y."/>
            <person name="Miller S.C."/>
            <person name="Grossmann D."/>
            <person name="Bucher G."/>
        </authorList>
    </citation>
    <scope>NUCLEOTIDE SEQUENCE [LARGE SCALE GENOMIC DNA]</scope>
    <source>
        <strain evidence="5 6">Georgia GA2</strain>
    </source>
</reference>
<keyword evidence="1" id="KW-0479">Metal-binding</keyword>
<protein>
    <recommendedName>
        <fullName evidence="4">CHHC U11-48K-type domain-containing protein</fullName>
    </recommendedName>
</protein>
<dbReference type="InParanoid" id="D6X1L7"/>
<name>D6X1L7_TRICA</name>
<dbReference type="Pfam" id="PF05253">
    <property type="entry name" value="zf-U11-48K"/>
    <property type="match status" value="1"/>
</dbReference>
<reference evidence="5 6" key="2">
    <citation type="journal article" date="2010" name="Nucleic Acids Res.">
        <title>BeetleBase in 2010: revisions to provide comprehensive genomic information for Tribolium castaneum.</title>
        <authorList>
            <person name="Kim H.S."/>
            <person name="Murphy T."/>
            <person name="Xia J."/>
            <person name="Caragea D."/>
            <person name="Park Y."/>
            <person name="Beeman R.W."/>
            <person name="Lorenzen M.D."/>
            <person name="Butcher S."/>
            <person name="Manak J.R."/>
            <person name="Brown S.J."/>
        </authorList>
    </citation>
    <scope>GENOME REANNOTATION</scope>
    <source>
        <strain evidence="5 6">Georgia GA2</strain>
    </source>
</reference>
<evidence type="ECO:0000256" key="3">
    <source>
        <dbReference type="ARBA" id="ARBA00022833"/>
    </source>
</evidence>
<dbReference type="PANTHER" id="PTHR45749">
    <property type="match status" value="1"/>
</dbReference>
<dbReference type="eggNOG" id="ENOG502QPQD">
    <property type="taxonomic scope" value="Eukaryota"/>
</dbReference>
<dbReference type="Proteomes" id="UP000007266">
    <property type="component" value="Linkage group 9"/>
</dbReference>
<gene>
    <name evidence="5" type="primary">GLEAN_01661</name>
    <name evidence="5" type="ORF">TcasGA2_TC001661</name>
</gene>
<dbReference type="InterPro" id="IPR022776">
    <property type="entry name" value="TRM13/UPF0224_CHHC_Znf_dom"/>
</dbReference>
<evidence type="ECO:0000313" key="6">
    <source>
        <dbReference type="Proteomes" id="UP000007266"/>
    </source>
</evidence>
<dbReference type="GO" id="GO:0008270">
    <property type="term" value="F:zinc ion binding"/>
    <property type="evidence" value="ECO:0007669"/>
    <property type="project" value="UniProtKB-KW"/>
</dbReference>
<keyword evidence="6" id="KW-1185">Reference proteome</keyword>
<dbReference type="EMBL" id="KQ971370">
    <property type="protein sequence ID" value="EFA09335.1"/>
    <property type="molecule type" value="Genomic_DNA"/>
</dbReference>
<organism evidence="5 6">
    <name type="scientific">Tribolium castaneum</name>
    <name type="common">Red flour beetle</name>
    <dbReference type="NCBI Taxonomy" id="7070"/>
    <lineage>
        <taxon>Eukaryota</taxon>
        <taxon>Metazoa</taxon>
        <taxon>Ecdysozoa</taxon>
        <taxon>Arthropoda</taxon>
        <taxon>Hexapoda</taxon>
        <taxon>Insecta</taxon>
        <taxon>Pterygota</taxon>
        <taxon>Neoptera</taxon>
        <taxon>Endopterygota</taxon>
        <taxon>Coleoptera</taxon>
        <taxon>Polyphaga</taxon>
        <taxon>Cucujiformia</taxon>
        <taxon>Tenebrionidae</taxon>
        <taxon>Tenebrionidae incertae sedis</taxon>
        <taxon>Tribolium</taxon>
    </lineage>
</organism>
<evidence type="ECO:0000256" key="1">
    <source>
        <dbReference type="ARBA" id="ARBA00022723"/>
    </source>
</evidence>
<dbReference type="InterPro" id="IPR036236">
    <property type="entry name" value="Znf_C2H2_sf"/>
</dbReference>
<keyword evidence="2" id="KW-0863">Zinc-finger</keyword>
<dbReference type="HOGENOM" id="CLU_1121370_0_0_1"/>
<dbReference type="SUPFAM" id="SSF57667">
    <property type="entry name" value="beta-beta-alpha zinc fingers"/>
    <property type="match status" value="1"/>
</dbReference>
<dbReference type="PANTHER" id="PTHR45749:SF21">
    <property type="entry name" value="DUF4371 DOMAIN-CONTAINING PROTEIN"/>
    <property type="match status" value="1"/>
</dbReference>
<feature type="domain" description="CHHC U11-48K-type" evidence="4">
    <location>
        <begin position="180"/>
        <end position="207"/>
    </location>
</feature>